<accession>A0ABU7U1V8</accession>
<organism evidence="1 2">
    <name type="scientific">Sorlinia euscelidii</name>
    <dbReference type="NCBI Taxonomy" id="3081148"/>
    <lineage>
        <taxon>Bacteria</taxon>
        <taxon>Pseudomonadati</taxon>
        <taxon>Pseudomonadota</taxon>
        <taxon>Alphaproteobacteria</taxon>
        <taxon>Acetobacterales</taxon>
        <taxon>Acetobacteraceae</taxon>
        <taxon>Sorlinia</taxon>
    </lineage>
</organism>
<evidence type="ECO:0000313" key="1">
    <source>
        <dbReference type="EMBL" id="MEE8658837.1"/>
    </source>
</evidence>
<proteinExistence type="predicted"/>
<reference evidence="1 2" key="1">
    <citation type="submission" date="2023-10" db="EMBL/GenBank/DDBJ databases">
        <title>Sorlinia euscelidii gen. nov., sp. nov., an acetic acid bacteria isolated from the gut of Euscelidius variegatus emitter.</title>
        <authorList>
            <person name="Michoud G."/>
            <person name="Marasco R."/>
            <person name="Seferji K."/>
            <person name="Gonella E."/>
            <person name="Garuglieri E."/>
            <person name="Alma A."/>
            <person name="Mapelli F."/>
            <person name="Borin S."/>
            <person name="Daffonchio D."/>
            <person name="Crotti E."/>
        </authorList>
    </citation>
    <scope>NUCLEOTIDE SEQUENCE [LARGE SCALE GENOMIC DNA]</scope>
    <source>
        <strain evidence="1 2">EV16P</strain>
    </source>
</reference>
<comment type="caution">
    <text evidence="1">The sequence shown here is derived from an EMBL/GenBank/DDBJ whole genome shotgun (WGS) entry which is preliminary data.</text>
</comment>
<sequence length="75" mass="8158">MVVFTKVEIVSNCAFRSSTDIVLPPIAVSKAVRRSPENLEKFAPATVPSSLNFPTEMPRSSTTLAMSLSCVMVRI</sequence>
<dbReference type="Proteomes" id="UP001312908">
    <property type="component" value="Unassembled WGS sequence"/>
</dbReference>
<gene>
    <name evidence="1" type="ORF">DOFOFD_07415</name>
</gene>
<dbReference type="EMBL" id="JAWJZY010000003">
    <property type="protein sequence ID" value="MEE8658837.1"/>
    <property type="molecule type" value="Genomic_DNA"/>
</dbReference>
<protein>
    <submittedName>
        <fullName evidence="1">Uncharacterized protein</fullName>
    </submittedName>
</protein>
<name>A0ABU7U1V8_9PROT</name>
<keyword evidence="2" id="KW-1185">Reference proteome</keyword>
<evidence type="ECO:0000313" key="2">
    <source>
        <dbReference type="Proteomes" id="UP001312908"/>
    </source>
</evidence>